<evidence type="ECO:0000313" key="5">
    <source>
        <dbReference type="Proteomes" id="UP001374803"/>
    </source>
</evidence>
<dbReference type="EMBL" id="CP089983">
    <property type="protein sequence ID" value="WXB10770.1"/>
    <property type="molecule type" value="Genomic_DNA"/>
</dbReference>
<keyword evidence="5" id="KW-1185">Reference proteome</keyword>
<accession>A0ABZ2LNK5</accession>
<keyword evidence="4" id="KW-0449">Lipoprotein</keyword>
<name>A0ABZ2LNK5_9BACT</name>
<dbReference type="Pfam" id="PF10290">
    <property type="entry name" value="YJL171C_Tos1_N"/>
    <property type="match status" value="1"/>
</dbReference>
<organism evidence="4 5">
    <name type="scientific">Pendulispora rubella</name>
    <dbReference type="NCBI Taxonomy" id="2741070"/>
    <lineage>
        <taxon>Bacteria</taxon>
        <taxon>Pseudomonadati</taxon>
        <taxon>Myxococcota</taxon>
        <taxon>Myxococcia</taxon>
        <taxon>Myxococcales</taxon>
        <taxon>Sorangiineae</taxon>
        <taxon>Pendulisporaceae</taxon>
        <taxon>Pendulispora</taxon>
    </lineage>
</organism>
<evidence type="ECO:0000259" key="3">
    <source>
        <dbReference type="Pfam" id="PF10290"/>
    </source>
</evidence>
<feature type="signal peptide" evidence="2">
    <location>
        <begin position="1"/>
        <end position="29"/>
    </location>
</feature>
<protein>
    <submittedName>
        <fullName evidence="4">DUF2403 domain-containing lipoprotein</fullName>
    </submittedName>
</protein>
<evidence type="ECO:0000256" key="2">
    <source>
        <dbReference type="SAM" id="SignalP"/>
    </source>
</evidence>
<feature type="domain" description="Cell wall protein YJL171C/Tos1 N-terminal" evidence="3">
    <location>
        <begin position="89"/>
        <end position="166"/>
    </location>
</feature>
<dbReference type="InterPro" id="IPR018807">
    <property type="entry name" value="YJL171C/Tos1_N"/>
</dbReference>
<gene>
    <name evidence="4" type="ORF">LVJ94_33690</name>
</gene>
<keyword evidence="2" id="KW-0732">Signal</keyword>
<evidence type="ECO:0000256" key="1">
    <source>
        <dbReference type="SAM" id="MobiDB-lite"/>
    </source>
</evidence>
<evidence type="ECO:0000313" key="4">
    <source>
        <dbReference type="EMBL" id="WXB10770.1"/>
    </source>
</evidence>
<feature type="compositionally biased region" description="Low complexity" evidence="1">
    <location>
        <begin position="30"/>
        <end position="47"/>
    </location>
</feature>
<dbReference type="Proteomes" id="UP001374803">
    <property type="component" value="Chromosome"/>
</dbReference>
<sequence>MNTVPSKIRYLRAAAIAVALGGSAIVACSSSDPPAGSSEGPDSGGSPQNPAPVGNPDSGVWSDLGNTHAPDHTPPTATNEGVVTRGGTMTFTNIGAPGYWGRVIEAEPGDPRCDVQSEMIHQPWGDQFCCRTKHTVTSNALTPFNEQLTMVLDGPLEVKQMAIYQPLADRTGPWAIRSFWDRRTPERPYNIHFSGPNKSTIFSGTLGNSCTFFAMQEKPFPCGHGSDPYCPGSDLDFHGWPGSKLVVLLASMPYADDPKMKPLSCNRAGQDERQQDSPWVGIAPSELSRDGWSGYNPCHCFANTNGAVGDGCGQINVFEVVAEASGPKWGNRDIISTGIRSYQVGSLGGAVCGIEGCGIEKFPADADLLDANGLRAMSAGAVIDADHRQTATGPVWRRARDDRYYLFLLDEASRTVQVAILHPKNVPESARAIVPALPNTVARTAIDGIVNLRLPR</sequence>
<feature type="region of interest" description="Disordered" evidence="1">
    <location>
        <begin position="30"/>
        <end position="85"/>
    </location>
</feature>
<feature type="chain" id="PRO_5045663814" evidence="2">
    <location>
        <begin position="30"/>
        <end position="456"/>
    </location>
</feature>
<dbReference type="RefSeq" id="WP_394840445.1">
    <property type="nucleotide sequence ID" value="NZ_CP089929.1"/>
</dbReference>
<dbReference type="PROSITE" id="PS51257">
    <property type="entry name" value="PROKAR_LIPOPROTEIN"/>
    <property type="match status" value="1"/>
</dbReference>
<reference evidence="4" key="1">
    <citation type="submission" date="2021-12" db="EMBL/GenBank/DDBJ databases">
        <title>Discovery of the Pendulisporaceae a myxobacterial family with distinct sporulation behavior and unique specialized metabolism.</title>
        <authorList>
            <person name="Garcia R."/>
            <person name="Popoff A."/>
            <person name="Bader C.D."/>
            <person name="Loehr J."/>
            <person name="Walesch S."/>
            <person name="Walt C."/>
            <person name="Boldt J."/>
            <person name="Bunk B."/>
            <person name="Haeckl F.J.F.P.J."/>
            <person name="Gunesch A.P."/>
            <person name="Birkelbach J."/>
            <person name="Nuebel U."/>
            <person name="Pietschmann T."/>
            <person name="Bach T."/>
            <person name="Mueller R."/>
        </authorList>
    </citation>
    <scope>NUCLEOTIDE SEQUENCE</scope>
    <source>
        <strain evidence="4">MSr11367</strain>
    </source>
</reference>
<proteinExistence type="predicted"/>